<dbReference type="PATRIC" id="fig|1212548.4.peg.3964"/>
<name>M2TLB4_STUST</name>
<evidence type="ECO:0000256" key="4">
    <source>
        <dbReference type="ARBA" id="ARBA00017099"/>
    </source>
</evidence>
<comment type="similarity">
    <text evidence="2 6">Belongs to the dTDP-4-dehydrorhamnose reductase family.</text>
</comment>
<accession>M2TLB4</accession>
<reference evidence="8 9" key="1">
    <citation type="journal article" date="2013" name="Genome Announc.">
        <title>Draft Genome of Pseudomonas stutzeri Strain NF13, a Nitrogen Fixer Isolated from the Galapagos Rift Hydrothermal Vent.</title>
        <authorList>
            <person name="Pena A."/>
            <person name="Busquets A."/>
            <person name="Gomila M."/>
            <person name="Mayol J."/>
            <person name="Bosch R."/>
            <person name="Nogales B."/>
            <person name="Garcia-Valdes E."/>
            <person name="Bennasar A."/>
            <person name="Lalucat J."/>
        </authorList>
    </citation>
    <scope>NUCLEOTIDE SEQUENCE [LARGE SCALE GENOMIC DNA]</scope>
    <source>
        <strain evidence="8 9">NF13</strain>
    </source>
</reference>
<dbReference type="UniPathway" id="UPA00281"/>
<proteinExistence type="inferred from homology"/>
<dbReference type="SUPFAM" id="SSF51735">
    <property type="entry name" value="NAD(P)-binding Rossmann-fold domains"/>
    <property type="match status" value="1"/>
</dbReference>
<dbReference type="Gene3D" id="3.90.25.10">
    <property type="entry name" value="UDP-galactose 4-epimerase, domain 1"/>
    <property type="match status" value="1"/>
</dbReference>
<dbReference type="GO" id="GO:0009243">
    <property type="term" value="P:O antigen biosynthetic process"/>
    <property type="evidence" value="ECO:0007669"/>
    <property type="project" value="UniProtKB-UniPathway"/>
</dbReference>
<dbReference type="CDD" id="cd05254">
    <property type="entry name" value="dTDP_HR_like_SDR_e"/>
    <property type="match status" value="1"/>
</dbReference>
<dbReference type="InterPro" id="IPR029903">
    <property type="entry name" value="RmlD-like-bd"/>
</dbReference>
<dbReference type="EC" id="1.1.1.133" evidence="3 6"/>
<comment type="cofactor">
    <cofactor evidence="6">
        <name>Mg(2+)</name>
        <dbReference type="ChEBI" id="CHEBI:18420"/>
    </cofactor>
    <text evidence="6">Binds 1 Mg(2+) ion per monomer.</text>
</comment>
<dbReference type="InterPro" id="IPR005913">
    <property type="entry name" value="dTDP_dehydrorham_reduct"/>
</dbReference>
<protein>
    <recommendedName>
        <fullName evidence="4 6">dTDP-4-dehydrorhamnose reductase</fullName>
        <ecNumber evidence="3 6">1.1.1.133</ecNumber>
    </recommendedName>
</protein>
<comment type="function">
    <text evidence="6">Catalyzes the reduction of dTDP-6-deoxy-L-lyxo-4-hexulose to yield dTDP-L-rhamnose.</text>
</comment>
<evidence type="ECO:0000313" key="8">
    <source>
        <dbReference type="EMBL" id="EMD98290.1"/>
    </source>
</evidence>
<dbReference type="Gene3D" id="3.40.50.720">
    <property type="entry name" value="NAD(P)-binding Rossmann-like Domain"/>
    <property type="match status" value="1"/>
</dbReference>
<evidence type="ECO:0000256" key="2">
    <source>
        <dbReference type="ARBA" id="ARBA00010944"/>
    </source>
</evidence>
<comment type="caution">
    <text evidence="8">The sequence shown here is derived from an EMBL/GenBank/DDBJ whole genome shotgun (WGS) entry which is preliminary data.</text>
</comment>
<evidence type="ECO:0000256" key="1">
    <source>
        <dbReference type="ARBA" id="ARBA00004781"/>
    </source>
</evidence>
<sequence>MKILITGSTGQLARELQLELAGAGKLLALGHNALDLADPEQIREQVRLLRPDLIINAAAYTAVDPAESHRELAFAVNARGPQVLAEEAARLGVPLIHYSTDYVFDGRKAEPYSEADVPQPLSVYGASKLAGEQAIQAAGCEYLILRTSWVYSQHGKNFLLTMQRLLQERDALSVVSDEIGAPTWAATIARTTAEMVRKRSAGEAGPSGLYHLTASGETSWHGFACSIAEQLRQQGRLRAEITPILSKDYPTAAQRPLNSRLNCARLQHEWGIRLPDWETALHECLARSRHVDAASAPQTAAAGR</sequence>
<evidence type="ECO:0000313" key="9">
    <source>
        <dbReference type="Proteomes" id="UP000011700"/>
    </source>
</evidence>
<dbReference type="GO" id="GO:0008831">
    <property type="term" value="F:dTDP-4-dehydrorhamnose reductase activity"/>
    <property type="evidence" value="ECO:0007669"/>
    <property type="project" value="UniProtKB-EC"/>
</dbReference>
<dbReference type="InterPro" id="IPR036291">
    <property type="entry name" value="NAD(P)-bd_dom_sf"/>
</dbReference>
<dbReference type="Pfam" id="PF04321">
    <property type="entry name" value="RmlD_sub_bind"/>
    <property type="match status" value="1"/>
</dbReference>
<dbReference type="eggNOG" id="COG1091">
    <property type="taxonomic scope" value="Bacteria"/>
</dbReference>
<dbReference type="GO" id="GO:0005829">
    <property type="term" value="C:cytosol"/>
    <property type="evidence" value="ECO:0007669"/>
    <property type="project" value="TreeGrafter"/>
</dbReference>
<dbReference type="RefSeq" id="WP_003303540.1">
    <property type="nucleotide sequence ID" value="NZ_AOBS01000078.1"/>
</dbReference>
<keyword evidence="6" id="KW-0560">Oxidoreductase</keyword>
<dbReference type="Proteomes" id="UP000011700">
    <property type="component" value="Unassembled WGS sequence"/>
</dbReference>
<dbReference type="NCBIfam" id="TIGR01214">
    <property type="entry name" value="rmlD"/>
    <property type="match status" value="1"/>
</dbReference>
<gene>
    <name evidence="8" type="ORF">B381_20106</name>
</gene>
<dbReference type="OrthoDB" id="9803892at2"/>
<organism evidence="8 9">
    <name type="scientific">Stutzerimonas stutzeri NF13</name>
    <dbReference type="NCBI Taxonomy" id="1212548"/>
    <lineage>
        <taxon>Bacteria</taxon>
        <taxon>Pseudomonadati</taxon>
        <taxon>Pseudomonadota</taxon>
        <taxon>Gammaproteobacteria</taxon>
        <taxon>Pseudomonadales</taxon>
        <taxon>Pseudomonadaceae</taxon>
        <taxon>Stutzerimonas</taxon>
    </lineage>
</organism>
<evidence type="ECO:0000256" key="5">
    <source>
        <dbReference type="ARBA" id="ARBA00048200"/>
    </source>
</evidence>
<dbReference type="GO" id="GO:0019305">
    <property type="term" value="P:dTDP-rhamnose biosynthetic process"/>
    <property type="evidence" value="ECO:0007669"/>
    <property type="project" value="UniProtKB-UniPathway"/>
</dbReference>
<comment type="catalytic activity">
    <reaction evidence="5 6">
        <text>dTDP-beta-L-rhamnose + NADP(+) = dTDP-4-dehydro-beta-L-rhamnose + NADPH + H(+)</text>
        <dbReference type="Rhea" id="RHEA:21796"/>
        <dbReference type="ChEBI" id="CHEBI:15378"/>
        <dbReference type="ChEBI" id="CHEBI:57510"/>
        <dbReference type="ChEBI" id="CHEBI:57783"/>
        <dbReference type="ChEBI" id="CHEBI:58349"/>
        <dbReference type="ChEBI" id="CHEBI:62830"/>
        <dbReference type="EC" id="1.1.1.133"/>
    </reaction>
</comment>
<evidence type="ECO:0000256" key="3">
    <source>
        <dbReference type="ARBA" id="ARBA00012929"/>
    </source>
</evidence>
<dbReference type="UniPathway" id="UPA00124"/>
<dbReference type="PANTHER" id="PTHR10491:SF4">
    <property type="entry name" value="METHIONINE ADENOSYLTRANSFERASE 2 SUBUNIT BETA"/>
    <property type="match status" value="1"/>
</dbReference>
<evidence type="ECO:0000259" key="7">
    <source>
        <dbReference type="Pfam" id="PF04321"/>
    </source>
</evidence>
<feature type="domain" description="RmlD-like substrate binding" evidence="7">
    <location>
        <begin position="1"/>
        <end position="288"/>
    </location>
</feature>
<dbReference type="AlphaFoldDB" id="M2TLB4"/>
<comment type="pathway">
    <text evidence="1 6">Carbohydrate biosynthesis; dTDP-L-rhamnose biosynthesis.</text>
</comment>
<keyword evidence="6" id="KW-0521">NADP</keyword>
<dbReference type="PANTHER" id="PTHR10491">
    <property type="entry name" value="DTDP-4-DEHYDRORHAMNOSE REDUCTASE"/>
    <property type="match status" value="1"/>
</dbReference>
<dbReference type="EMBL" id="AOBS01000078">
    <property type="protein sequence ID" value="EMD98290.1"/>
    <property type="molecule type" value="Genomic_DNA"/>
</dbReference>
<evidence type="ECO:0000256" key="6">
    <source>
        <dbReference type="RuleBase" id="RU364082"/>
    </source>
</evidence>